<dbReference type="GO" id="GO:0043093">
    <property type="term" value="P:FtsZ-dependent cytokinesis"/>
    <property type="evidence" value="ECO:0007669"/>
    <property type="project" value="UniProtKB-UniRule"/>
</dbReference>
<sequence length="417" mass="44197">MAATRYERLFTGIDIGSAKVCALIAGEDESGRLTVLGTGQRQSQGIKRGYVVDRDKAEQAVREAIEQAERIAGINIEHVWVGFSAGSLSSDTARAEVELSGHRVEQEDVDALFAAGRASIDPEGRMILHAEPALYTLDDLAGVSSPIGLHADKLGVDIHIVLADGPPVRNLEMCVRAAHLDVKSIVAAPVATGLACLSEEERDLGVALVEIGAAVTNISLFAGGMLVALSSLPFGAGEITDDIASAFGIRRSQAERMKCFYGSAMPSPRDNNDMVDIEAGDSGQPRRQITRAQLITVIRERLDHMIGEIGKCLKEMGYSGPVGRQVVLAGGGADMKGMADYVQGALGRSVRIGRPRGLSSLPEAHSGPAFATMAGLVLYAAKDPIDLRRIGTRNIDETAGGSGPVLARLMKAFRRNF</sequence>
<dbReference type="InterPro" id="IPR003494">
    <property type="entry name" value="SHS2_FtsA"/>
</dbReference>
<accession>A0A5C6UA39</accession>
<dbReference type="CDD" id="cd24048">
    <property type="entry name" value="ASKHA_NBD_FtsA"/>
    <property type="match status" value="1"/>
</dbReference>
<comment type="caution">
    <text evidence="8">The sequence shown here is derived from an EMBL/GenBank/DDBJ whole genome shotgun (WGS) entry which is preliminary data.</text>
</comment>
<name>A0A5C6UA39_9SPHN</name>
<evidence type="ECO:0000256" key="5">
    <source>
        <dbReference type="HAMAP-Rule" id="MF_02033"/>
    </source>
</evidence>
<dbReference type="Pfam" id="PF02491">
    <property type="entry name" value="SHS2_FTSA"/>
    <property type="match status" value="1"/>
</dbReference>
<dbReference type="OrthoDB" id="9810567at2"/>
<dbReference type="PANTHER" id="PTHR32432">
    <property type="entry name" value="CELL DIVISION PROTEIN FTSA-RELATED"/>
    <property type="match status" value="1"/>
</dbReference>
<keyword evidence="4 5" id="KW-0131">Cell cycle</keyword>
<protein>
    <recommendedName>
        <fullName evidence="5 6">Cell division protein FtsA</fullName>
    </recommendedName>
</protein>
<evidence type="ECO:0000256" key="3">
    <source>
        <dbReference type="ARBA" id="ARBA00023136"/>
    </source>
</evidence>
<dbReference type="SMART" id="SM00842">
    <property type="entry name" value="FtsA"/>
    <property type="match status" value="1"/>
</dbReference>
<keyword evidence="2 5" id="KW-0132">Cell division</keyword>
<evidence type="ECO:0000256" key="4">
    <source>
        <dbReference type="ARBA" id="ARBA00023306"/>
    </source>
</evidence>
<dbReference type="NCBIfam" id="TIGR01174">
    <property type="entry name" value="ftsA"/>
    <property type="match status" value="1"/>
</dbReference>
<evidence type="ECO:0000256" key="6">
    <source>
        <dbReference type="PIRNR" id="PIRNR003101"/>
    </source>
</evidence>
<dbReference type="GO" id="GO:0032153">
    <property type="term" value="C:cell division site"/>
    <property type="evidence" value="ECO:0007669"/>
    <property type="project" value="UniProtKB-UniRule"/>
</dbReference>
<dbReference type="GO" id="GO:0009898">
    <property type="term" value="C:cytoplasmic side of plasma membrane"/>
    <property type="evidence" value="ECO:0007669"/>
    <property type="project" value="UniProtKB-UniRule"/>
</dbReference>
<dbReference type="AlphaFoldDB" id="A0A5C6UA39"/>
<feature type="domain" description="SHS2" evidence="7">
    <location>
        <begin position="10"/>
        <end position="196"/>
    </location>
</feature>
<proteinExistence type="inferred from homology"/>
<dbReference type="InterPro" id="IPR043129">
    <property type="entry name" value="ATPase_NBD"/>
</dbReference>
<comment type="subcellular location">
    <subcellularLocation>
        <location evidence="5">Cell membrane</location>
        <topology evidence="5">Peripheral membrane protein</topology>
        <orientation evidence="5">Cytoplasmic side</orientation>
    </subcellularLocation>
    <text evidence="5">Localizes to the Z ring in an FtsZ-dependent manner. Targeted to the membrane through a conserved C-terminal amphipathic helix.</text>
</comment>
<keyword evidence="9" id="KW-1185">Reference proteome</keyword>
<reference evidence="8 9" key="1">
    <citation type="submission" date="2019-08" db="EMBL/GenBank/DDBJ databases">
        <title>Sphingorhabdus soil sp. nov., isolated from arctic soil.</title>
        <authorList>
            <person name="Liu Y."/>
        </authorList>
    </citation>
    <scope>NUCLEOTIDE SEQUENCE [LARGE SCALE GENOMIC DNA]</scope>
    <source>
        <strain evidence="8 9">D-2Q-5-6</strain>
    </source>
</reference>
<gene>
    <name evidence="5 8" type="primary">ftsA</name>
    <name evidence="8" type="ORF">FSZ31_07080</name>
</gene>
<dbReference type="Pfam" id="PF14450">
    <property type="entry name" value="FtsA"/>
    <property type="match status" value="1"/>
</dbReference>
<dbReference type="HAMAP" id="MF_02033">
    <property type="entry name" value="FtsA"/>
    <property type="match status" value="1"/>
</dbReference>
<comment type="similarity">
    <text evidence="5 6">Belongs to the FtsA/MreB family.</text>
</comment>
<evidence type="ECO:0000313" key="8">
    <source>
        <dbReference type="EMBL" id="TXC68736.1"/>
    </source>
</evidence>
<keyword evidence="1 5" id="KW-1003">Cell membrane</keyword>
<evidence type="ECO:0000259" key="7">
    <source>
        <dbReference type="SMART" id="SM00842"/>
    </source>
</evidence>
<dbReference type="RefSeq" id="WP_147122690.1">
    <property type="nucleotide sequence ID" value="NZ_VOPY01000002.1"/>
</dbReference>
<dbReference type="PANTHER" id="PTHR32432:SF4">
    <property type="entry name" value="CELL DIVISION PROTEIN FTSA"/>
    <property type="match status" value="1"/>
</dbReference>
<comment type="function">
    <text evidence="5 6">Cell division protein that is involved in the assembly of the Z ring. May serve as a membrane anchor for the Z ring.</text>
</comment>
<organism evidence="8 9">
    <name type="scientific">Flavisphingopyxis soli</name>
    <dbReference type="NCBI Taxonomy" id="2601267"/>
    <lineage>
        <taxon>Bacteria</taxon>
        <taxon>Pseudomonadati</taxon>
        <taxon>Pseudomonadota</taxon>
        <taxon>Alphaproteobacteria</taxon>
        <taxon>Sphingomonadales</taxon>
        <taxon>Sphingopyxidaceae</taxon>
        <taxon>Flavisphingopyxis</taxon>
    </lineage>
</organism>
<comment type="subunit">
    <text evidence="5">Self-interacts. Interacts with FtsZ.</text>
</comment>
<evidence type="ECO:0000256" key="2">
    <source>
        <dbReference type="ARBA" id="ARBA00022618"/>
    </source>
</evidence>
<dbReference type="SUPFAM" id="SSF53067">
    <property type="entry name" value="Actin-like ATPase domain"/>
    <property type="match status" value="2"/>
</dbReference>
<dbReference type="Proteomes" id="UP000321129">
    <property type="component" value="Unassembled WGS sequence"/>
</dbReference>
<dbReference type="Gene3D" id="3.30.420.40">
    <property type="match status" value="2"/>
</dbReference>
<dbReference type="InterPro" id="IPR020823">
    <property type="entry name" value="Cell_div_FtsA"/>
</dbReference>
<dbReference type="InterPro" id="IPR050696">
    <property type="entry name" value="FtsA/MreB"/>
</dbReference>
<dbReference type="EMBL" id="VOPY01000002">
    <property type="protein sequence ID" value="TXC68736.1"/>
    <property type="molecule type" value="Genomic_DNA"/>
</dbReference>
<dbReference type="PIRSF" id="PIRSF003101">
    <property type="entry name" value="FtsA"/>
    <property type="match status" value="1"/>
</dbReference>
<keyword evidence="3 5" id="KW-0472">Membrane</keyword>
<evidence type="ECO:0000313" key="9">
    <source>
        <dbReference type="Proteomes" id="UP000321129"/>
    </source>
</evidence>
<evidence type="ECO:0000256" key="1">
    <source>
        <dbReference type="ARBA" id="ARBA00022475"/>
    </source>
</evidence>